<accession>D3SPZ9</accession>
<dbReference type="Proteomes" id="UP000002043">
    <property type="component" value="Chromosome"/>
</dbReference>
<keyword evidence="3" id="KW-1185">Reference proteome</keyword>
<protein>
    <submittedName>
        <fullName evidence="2">Uncharacterized protein</fullName>
    </submittedName>
</protein>
<feature type="signal peptide" evidence="1">
    <location>
        <begin position="1"/>
        <end position="18"/>
    </location>
</feature>
<organism evidence="2 3">
    <name type="scientific">Thermocrinis albus (strain DSM 14484 / JCM 11386 / HI 11/12)</name>
    <dbReference type="NCBI Taxonomy" id="638303"/>
    <lineage>
        <taxon>Bacteria</taxon>
        <taxon>Pseudomonadati</taxon>
        <taxon>Aquificota</taxon>
        <taxon>Aquificia</taxon>
        <taxon>Aquificales</taxon>
        <taxon>Aquificaceae</taxon>
        <taxon>Thermocrinis</taxon>
    </lineage>
</organism>
<name>D3SPZ9_THEAH</name>
<keyword evidence="1" id="KW-0732">Signal</keyword>
<dbReference type="AlphaFoldDB" id="D3SPZ9"/>
<evidence type="ECO:0000313" key="3">
    <source>
        <dbReference type="Proteomes" id="UP000002043"/>
    </source>
</evidence>
<dbReference type="EMBL" id="CP001931">
    <property type="protein sequence ID" value="ADC89236.1"/>
    <property type="molecule type" value="Genomic_DNA"/>
</dbReference>
<dbReference type="RefSeq" id="WP_012991643.1">
    <property type="nucleotide sequence ID" value="NC_013894.1"/>
</dbReference>
<feature type="chain" id="PRO_5003050953" evidence="1">
    <location>
        <begin position="19"/>
        <end position="155"/>
    </location>
</feature>
<reference evidence="3" key="1">
    <citation type="journal article" date="2010" name="Stand. Genomic Sci.">
        <title>Complete genome sequence of Thermocrinis albus type strain (HI 11/12T).</title>
        <authorList>
            <person name="Wirth R."/>
            <person name="Sikorski J."/>
            <person name="Brambilla E."/>
            <person name="Misra M."/>
            <person name="Lapidus A."/>
            <person name="Copeland A."/>
            <person name="Nolan M."/>
            <person name="Lucas S."/>
            <person name="Chen F."/>
            <person name="Tice H."/>
            <person name="Cheng J.F."/>
            <person name="Han C."/>
            <person name="Detter J.C."/>
            <person name="Tapia R."/>
            <person name="Bruce D."/>
            <person name="Goodwin L."/>
            <person name="Pitluck S."/>
            <person name="Pati A."/>
            <person name="Anderson I."/>
            <person name="Ivanova N."/>
            <person name="Mavromatis K."/>
            <person name="Mikhailova N."/>
            <person name="Chen A."/>
            <person name="Palaniappan K."/>
            <person name="Bilek Y."/>
            <person name="Hader T."/>
            <person name="Land M."/>
            <person name="Hauser L."/>
            <person name="Chang Y.J."/>
            <person name="Jeffries C.D."/>
            <person name="Tindall B.J."/>
            <person name="Rohde M."/>
            <person name="Goker M."/>
            <person name="Bristow J."/>
            <person name="Eisen J.A."/>
            <person name="Markowitz V."/>
            <person name="Hugenholtz P."/>
            <person name="Kyrpides N.C."/>
            <person name="Klenk H.P."/>
        </authorList>
    </citation>
    <scope>NUCLEOTIDE SEQUENCE [LARGE SCALE GENOMIC DNA]</scope>
    <source>
        <strain evidence="3">DSM 14484 / JCM 11386 / HI 11/12</strain>
    </source>
</reference>
<dbReference type="OrthoDB" id="14309at2"/>
<gene>
    <name evidence="2" type="ordered locus">Thal_0602</name>
</gene>
<evidence type="ECO:0000313" key="2">
    <source>
        <dbReference type="EMBL" id="ADC89236.1"/>
    </source>
</evidence>
<dbReference type="HOGENOM" id="CLU_1694662_0_0_0"/>
<dbReference type="STRING" id="638303.Thal_0602"/>
<proteinExistence type="predicted"/>
<evidence type="ECO:0000256" key="1">
    <source>
        <dbReference type="SAM" id="SignalP"/>
    </source>
</evidence>
<sequence length="155" mass="18323">MRRYYLLLLLLMITFLRAQEEKVLTTPLTARLHDMNVSIGVVSIDELKTSFPRAYNLLVQYHGEPKRNETHHLAVAIWKQEGQKIVYLSNYRVDAEVRSPLLRAQRKHLSKYPHQYGDNYGGWFEMSDRGLYSINVYITDDKGRTRRVSFDYLLQ</sequence>
<dbReference type="KEGG" id="tal:Thal_0602"/>